<dbReference type="Proteomes" id="UP000593572">
    <property type="component" value="Unassembled WGS sequence"/>
</dbReference>
<proteinExistence type="predicted"/>
<gene>
    <name evidence="2" type="ORF">Golob_005506</name>
</gene>
<sequence length="297" mass="34765">LRKPNTRASIENTDTLQERPLEAKDELELDEIFSTSERSNKRCVSQSAQLYHFNKFVVLDFEEDQEMPILLGRPSLDTYRSTIDLEKNELTMKINGETEIFKCGHQLSDESRKNRLKERDKRVKVEWHYRRWINTDRTIELFISELMILSNESDIPSLIVMPPRKVRQTNESEALAVPNPSNFSNLNVEKYFNDLQGKAFIQERGFDLSMIIGEEIWPILRYHIWEHFWTIPNDVVVVPWMQESGPIFQEFARQNNIRVPNYTPDMFGPTSTEKDEGDFEKGDRGEGEGGGEIEEDD</sequence>
<evidence type="ECO:0000313" key="3">
    <source>
        <dbReference type="Proteomes" id="UP000593572"/>
    </source>
</evidence>
<organism evidence="2 3">
    <name type="scientific">Gossypium lobatum</name>
    <dbReference type="NCBI Taxonomy" id="34289"/>
    <lineage>
        <taxon>Eukaryota</taxon>
        <taxon>Viridiplantae</taxon>
        <taxon>Streptophyta</taxon>
        <taxon>Embryophyta</taxon>
        <taxon>Tracheophyta</taxon>
        <taxon>Spermatophyta</taxon>
        <taxon>Magnoliopsida</taxon>
        <taxon>eudicotyledons</taxon>
        <taxon>Gunneridae</taxon>
        <taxon>Pentapetalae</taxon>
        <taxon>rosids</taxon>
        <taxon>malvids</taxon>
        <taxon>Malvales</taxon>
        <taxon>Malvaceae</taxon>
        <taxon>Malvoideae</taxon>
        <taxon>Gossypium</taxon>
    </lineage>
</organism>
<evidence type="ECO:0000256" key="1">
    <source>
        <dbReference type="SAM" id="MobiDB-lite"/>
    </source>
</evidence>
<feature type="non-terminal residue" evidence="2">
    <location>
        <position position="297"/>
    </location>
</feature>
<comment type="caution">
    <text evidence="2">The sequence shown here is derived from an EMBL/GenBank/DDBJ whole genome shotgun (WGS) entry which is preliminary data.</text>
</comment>
<dbReference type="AlphaFoldDB" id="A0A7J8MTD5"/>
<reference evidence="2 3" key="1">
    <citation type="journal article" date="2019" name="Genome Biol. Evol.">
        <title>Insights into the evolution of the New World diploid cottons (Gossypium, subgenus Houzingenia) based on genome sequencing.</title>
        <authorList>
            <person name="Grover C.E."/>
            <person name="Arick M.A. 2nd"/>
            <person name="Thrash A."/>
            <person name="Conover J.L."/>
            <person name="Sanders W.S."/>
            <person name="Peterson D.G."/>
            <person name="Frelichowski J.E."/>
            <person name="Scheffler J.A."/>
            <person name="Scheffler B.E."/>
            <person name="Wendel J.F."/>
        </authorList>
    </citation>
    <scope>NUCLEOTIDE SEQUENCE [LARGE SCALE GENOMIC DNA]</scope>
    <source>
        <strain evidence="2">157</strain>
        <tissue evidence="2">Leaf</tissue>
    </source>
</reference>
<protein>
    <submittedName>
        <fullName evidence="2">Uncharacterized protein</fullName>
    </submittedName>
</protein>
<accession>A0A7J8MTD5</accession>
<name>A0A7J8MTD5_9ROSI</name>
<feature type="region of interest" description="Disordered" evidence="1">
    <location>
        <begin position="260"/>
        <end position="297"/>
    </location>
</feature>
<keyword evidence="3" id="KW-1185">Reference proteome</keyword>
<dbReference type="EMBL" id="JABEZX010000010">
    <property type="protein sequence ID" value="MBA0567978.1"/>
    <property type="molecule type" value="Genomic_DNA"/>
</dbReference>
<evidence type="ECO:0000313" key="2">
    <source>
        <dbReference type="EMBL" id="MBA0567978.1"/>
    </source>
</evidence>